<feature type="region of interest" description="Disordered" evidence="1">
    <location>
        <begin position="200"/>
        <end position="231"/>
    </location>
</feature>
<reference evidence="3" key="1">
    <citation type="submission" date="2025-08" db="UniProtKB">
        <authorList>
            <consortium name="RefSeq"/>
        </authorList>
    </citation>
    <scope>IDENTIFICATION</scope>
</reference>
<accession>A0AAX6RSZ6</accession>
<dbReference type="RefSeq" id="XP_021099215.1">
    <property type="nucleotide sequence ID" value="XM_021243556.1"/>
</dbReference>
<protein>
    <submittedName>
        <fullName evidence="3">Uncharacterized protein LOC110345603</fullName>
    </submittedName>
</protein>
<keyword evidence="2" id="KW-1185">Reference proteome</keyword>
<name>A0AAX6RSZ6_HETGA</name>
<organism evidence="2 3">
    <name type="scientific">Heterocephalus glaber</name>
    <name type="common">Naked mole rat</name>
    <dbReference type="NCBI Taxonomy" id="10181"/>
    <lineage>
        <taxon>Eukaryota</taxon>
        <taxon>Metazoa</taxon>
        <taxon>Chordata</taxon>
        <taxon>Craniata</taxon>
        <taxon>Vertebrata</taxon>
        <taxon>Euteleostomi</taxon>
        <taxon>Mammalia</taxon>
        <taxon>Eutheria</taxon>
        <taxon>Euarchontoglires</taxon>
        <taxon>Glires</taxon>
        <taxon>Rodentia</taxon>
        <taxon>Hystricomorpha</taxon>
        <taxon>Bathyergidae</taxon>
        <taxon>Heterocephalus</taxon>
    </lineage>
</organism>
<sequence>MDKDFLKSPGSCVRNTGSGAQCRESWNAASAQVASSGSCKSRVSLKDATLNPEIKDWWEITLARQTDAVKPEENVQEEKHIGLRSPLLGYNSGGLATVPQQLLTGNCSPVEPQGPAQHWLLWGFLAHPEAGCPGPHPVWLFPELSEGGISQGLAGLESHPPVENPHPHWFPGWGRFLLPAPPIRGPLGYLAAPSHLTLCPGSHSPSGGQSRGRPHAGRREGGRECQAPLWC</sequence>
<dbReference type="GeneID" id="110345603"/>
<dbReference type="Proteomes" id="UP000694906">
    <property type="component" value="Unplaced"/>
</dbReference>
<evidence type="ECO:0000256" key="1">
    <source>
        <dbReference type="SAM" id="MobiDB-lite"/>
    </source>
</evidence>
<evidence type="ECO:0000313" key="3">
    <source>
        <dbReference type="RefSeq" id="XP_021099215.1"/>
    </source>
</evidence>
<evidence type="ECO:0000313" key="2">
    <source>
        <dbReference type="Proteomes" id="UP000694906"/>
    </source>
</evidence>
<dbReference type="AlphaFoldDB" id="A0AAX6RSZ6"/>
<gene>
    <name evidence="3" type="primary">LOC110345603</name>
</gene>
<proteinExistence type="predicted"/>